<dbReference type="PANTHER" id="PTHR24421:SF10">
    <property type="entry name" value="NITRATE_NITRITE SENSOR PROTEIN NARQ"/>
    <property type="match status" value="1"/>
</dbReference>
<dbReference type="Proteomes" id="UP001332243">
    <property type="component" value="Unassembled WGS sequence"/>
</dbReference>
<keyword evidence="4" id="KW-0808">Transferase</keyword>
<accession>A0ABU7RN25</accession>
<evidence type="ECO:0000256" key="1">
    <source>
        <dbReference type="ARBA" id="ARBA00000085"/>
    </source>
</evidence>
<evidence type="ECO:0000313" key="12">
    <source>
        <dbReference type="EMBL" id="MEE6257878.1"/>
    </source>
</evidence>
<proteinExistence type="predicted"/>
<evidence type="ECO:0000256" key="4">
    <source>
        <dbReference type="ARBA" id="ARBA00022679"/>
    </source>
</evidence>
<evidence type="ECO:0000256" key="3">
    <source>
        <dbReference type="ARBA" id="ARBA00022553"/>
    </source>
</evidence>
<dbReference type="InterPro" id="IPR036890">
    <property type="entry name" value="HATPase_C_sf"/>
</dbReference>
<organism evidence="12 13">
    <name type="scientific">Plantactinospora sonchi</name>
    <dbReference type="NCBI Taxonomy" id="1544735"/>
    <lineage>
        <taxon>Bacteria</taxon>
        <taxon>Bacillati</taxon>
        <taxon>Actinomycetota</taxon>
        <taxon>Actinomycetes</taxon>
        <taxon>Micromonosporales</taxon>
        <taxon>Micromonosporaceae</taxon>
        <taxon>Plantactinospora</taxon>
    </lineage>
</organism>
<feature type="transmembrane region" description="Helical" evidence="10">
    <location>
        <begin position="99"/>
        <end position="125"/>
    </location>
</feature>
<keyword evidence="10" id="KW-1133">Transmembrane helix</keyword>
<dbReference type="InterPro" id="IPR011712">
    <property type="entry name" value="Sig_transdc_His_kin_sub3_dim/P"/>
</dbReference>
<dbReference type="Pfam" id="PF07730">
    <property type="entry name" value="HisKA_3"/>
    <property type="match status" value="1"/>
</dbReference>
<dbReference type="Gene3D" id="1.20.5.1930">
    <property type="match status" value="1"/>
</dbReference>
<feature type="compositionally biased region" description="Pro residues" evidence="9">
    <location>
        <begin position="307"/>
        <end position="320"/>
    </location>
</feature>
<protein>
    <recommendedName>
        <fullName evidence="2">histidine kinase</fullName>
        <ecNumber evidence="2">2.7.13.3</ecNumber>
    </recommendedName>
</protein>
<feature type="transmembrane region" description="Helical" evidence="10">
    <location>
        <begin position="160"/>
        <end position="179"/>
    </location>
</feature>
<dbReference type="CDD" id="cd16917">
    <property type="entry name" value="HATPase_UhpB-NarQ-NarX-like"/>
    <property type="match status" value="1"/>
</dbReference>
<evidence type="ECO:0000256" key="7">
    <source>
        <dbReference type="ARBA" id="ARBA00022840"/>
    </source>
</evidence>
<dbReference type="PANTHER" id="PTHR24421">
    <property type="entry name" value="NITRATE/NITRITE SENSOR PROTEIN NARX-RELATED"/>
    <property type="match status" value="1"/>
</dbReference>
<keyword evidence="6 12" id="KW-0418">Kinase</keyword>
<keyword evidence="5" id="KW-0547">Nucleotide-binding</keyword>
<evidence type="ECO:0000259" key="11">
    <source>
        <dbReference type="Pfam" id="PF07730"/>
    </source>
</evidence>
<evidence type="ECO:0000256" key="10">
    <source>
        <dbReference type="SAM" id="Phobius"/>
    </source>
</evidence>
<keyword evidence="10" id="KW-0812">Transmembrane</keyword>
<dbReference type="Gene3D" id="3.30.565.10">
    <property type="entry name" value="Histidine kinase-like ATPase, C-terminal domain"/>
    <property type="match status" value="1"/>
</dbReference>
<evidence type="ECO:0000256" key="5">
    <source>
        <dbReference type="ARBA" id="ARBA00022741"/>
    </source>
</evidence>
<comment type="caution">
    <text evidence="12">The sequence shown here is derived from an EMBL/GenBank/DDBJ whole genome shotgun (WGS) entry which is preliminary data.</text>
</comment>
<keyword evidence="3" id="KW-0597">Phosphoprotein</keyword>
<sequence length="468" mass="51125">MSAVPVRPEHPWLLPATLTADPLTAAGRRPRRSTRDWVVDTLCFLIAAGFAVIAFWDVLRPQPALVADRVDSELALGIDMVVTTALCLAIWARRRWPVALALITLPVAVVSTPSAFAIMIIVFTVVVHRPLTISGPLVAAQFGAGLLYEYLHTDPADGRLVGMVLTVVLTGSVLAWGMFVRARRQLVHSWRDRAIRAETEQRLRVEAARRMERTRIAREMHDVLAHRISLLSLHAGALEFRPDASSEEIARAAGVIRTNAHQALEELREVISVLREDPPDLDEEPDRTPPVRYGSDASARVRFKYGPDPPYPPVTPPADAPTPETAEPARGVPERPQPTLADLPALVAESRDAGMRVELRTELTGAEGAPVGMGRGAYRIVQEGLTNARKHAPDTAVTVIARGRPGLGLTVEVRNRWPVRGPAEPRLPGTGTGLVGLAERTALLGGWLEHGRTDSDDFRLTAWLPWPS</sequence>
<keyword evidence="10" id="KW-0472">Membrane</keyword>
<evidence type="ECO:0000256" key="2">
    <source>
        <dbReference type="ARBA" id="ARBA00012438"/>
    </source>
</evidence>
<dbReference type="InterPro" id="IPR050482">
    <property type="entry name" value="Sensor_HK_TwoCompSys"/>
</dbReference>
<keyword evidence="7" id="KW-0067">ATP-binding</keyword>
<dbReference type="EC" id="2.7.13.3" evidence="2"/>
<keyword evidence="8" id="KW-0902">Two-component regulatory system</keyword>
<evidence type="ECO:0000313" key="13">
    <source>
        <dbReference type="Proteomes" id="UP001332243"/>
    </source>
</evidence>
<feature type="domain" description="Signal transduction histidine kinase subgroup 3 dimerisation and phosphoacceptor" evidence="11">
    <location>
        <begin position="212"/>
        <end position="277"/>
    </location>
</feature>
<feature type="transmembrane region" description="Helical" evidence="10">
    <location>
        <begin position="74"/>
        <end position="92"/>
    </location>
</feature>
<feature type="transmembrane region" description="Helical" evidence="10">
    <location>
        <begin position="37"/>
        <end position="59"/>
    </location>
</feature>
<dbReference type="SUPFAM" id="SSF55874">
    <property type="entry name" value="ATPase domain of HSP90 chaperone/DNA topoisomerase II/histidine kinase"/>
    <property type="match status" value="1"/>
</dbReference>
<dbReference type="GO" id="GO:0016301">
    <property type="term" value="F:kinase activity"/>
    <property type="evidence" value="ECO:0007669"/>
    <property type="project" value="UniProtKB-KW"/>
</dbReference>
<feature type="region of interest" description="Disordered" evidence="9">
    <location>
        <begin position="275"/>
        <end position="338"/>
    </location>
</feature>
<dbReference type="EMBL" id="JAZGQK010000003">
    <property type="protein sequence ID" value="MEE6257878.1"/>
    <property type="molecule type" value="Genomic_DNA"/>
</dbReference>
<comment type="catalytic activity">
    <reaction evidence="1">
        <text>ATP + protein L-histidine = ADP + protein N-phospho-L-histidine.</text>
        <dbReference type="EC" id="2.7.13.3"/>
    </reaction>
</comment>
<dbReference type="RefSeq" id="WP_331212986.1">
    <property type="nucleotide sequence ID" value="NZ_JAZGQK010000003.1"/>
</dbReference>
<gene>
    <name evidence="12" type="ORF">V1633_05140</name>
</gene>
<evidence type="ECO:0000256" key="8">
    <source>
        <dbReference type="ARBA" id="ARBA00023012"/>
    </source>
</evidence>
<feature type="transmembrane region" description="Helical" evidence="10">
    <location>
        <begin position="131"/>
        <end position="148"/>
    </location>
</feature>
<reference evidence="12 13" key="1">
    <citation type="submission" date="2024-01" db="EMBL/GenBank/DDBJ databases">
        <title>Genome insights into Plantactinospora sonchi sp. nov.</title>
        <authorList>
            <person name="Wang L."/>
        </authorList>
    </citation>
    <scope>NUCLEOTIDE SEQUENCE [LARGE SCALE GENOMIC DNA]</scope>
    <source>
        <strain evidence="12 13">NEAU-QY2</strain>
    </source>
</reference>
<evidence type="ECO:0000256" key="9">
    <source>
        <dbReference type="SAM" id="MobiDB-lite"/>
    </source>
</evidence>
<evidence type="ECO:0000256" key="6">
    <source>
        <dbReference type="ARBA" id="ARBA00022777"/>
    </source>
</evidence>
<keyword evidence="13" id="KW-1185">Reference proteome</keyword>
<name>A0ABU7RN25_9ACTN</name>